<name>A0A9D4DAN8_DREPO</name>
<protein>
    <submittedName>
        <fullName evidence="1">Uncharacterized protein</fullName>
    </submittedName>
</protein>
<reference evidence="1" key="2">
    <citation type="submission" date="2020-11" db="EMBL/GenBank/DDBJ databases">
        <authorList>
            <person name="McCartney M.A."/>
            <person name="Auch B."/>
            <person name="Kono T."/>
            <person name="Mallez S."/>
            <person name="Becker A."/>
            <person name="Gohl D.M."/>
            <person name="Silverstein K.A.T."/>
            <person name="Koren S."/>
            <person name="Bechman K.B."/>
            <person name="Herman A."/>
            <person name="Abrahante J.E."/>
            <person name="Garbe J."/>
        </authorList>
    </citation>
    <scope>NUCLEOTIDE SEQUENCE</scope>
    <source>
        <strain evidence="1">Duluth1</strain>
        <tissue evidence="1">Whole animal</tissue>
    </source>
</reference>
<gene>
    <name evidence="1" type="ORF">DPMN_048135</name>
</gene>
<dbReference type="Proteomes" id="UP000828390">
    <property type="component" value="Unassembled WGS sequence"/>
</dbReference>
<keyword evidence="2" id="KW-1185">Reference proteome</keyword>
<sequence length="157" mass="18421">MYFGEFKSSRPITLPNINEQDLNSDTPSVCHFAHLFELNQHIMKTNILTKLHEDWARNVTYSVYKVFLFLIYFQLDRDIIGTNILTKFHEDQTRNVASSVYKPNVNDGRTYDRQRPVTKAHLIAQKHLTLDFGHYTGKAFCHNTTPNYNIFHLQCIV</sequence>
<dbReference type="AlphaFoldDB" id="A0A9D4DAN8"/>
<evidence type="ECO:0000313" key="2">
    <source>
        <dbReference type="Proteomes" id="UP000828390"/>
    </source>
</evidence>
<evidence type="ECO:0000313" key="1">
    <source>
        <dbReference type="EMBL" id="KAH3741410.1"/>
    </source>
</evidence>
<accession>A0A9D4DAN8</accession>
<proteinExistence type="predicted"/>
<dbReference type="EMBL" id="JAIWYP010000011">
    <property type="protein sequence ID" value="KAH3741410.1"/>
    <property type="molecule type" value="Genomic_DNA"/>
</dbReference>
<organism evidence="1 2">
    <name type="scientific">Dreissena polymorpha</name>
    <name type="common">Zebra mussel</name>
    <name type="synonym">Mytilus polymorpha</name>
    <dbReference type="NCBI Taxonomy" id="45954"/>
    <lineage>
        <taxon>Eukaryota</taxon>
        <taxon>Metazoa</taxon>
        <taxon>Spiralia</taxon>
        <taxon>Lophotrochozoa</taxon>
        <taxon>Mollusca</taxon>
        <taxon>Bivalvia</taxon>
        <taxon>Autobranchia</taxon>
        <taxon>Heteroconchia</taxon>
        <taxon>Euheterodonta</taxon>
        <taxon>Imparidentia</taxon>
        <taxon>Neoheterodontei</taxon>
        <taxon>Myida</taxon>
        <taxon>Dreissenoidea</taxon>
        <taxon>Dreissenidae</taxon>
        <taxon>Dreissena</taxon>
    </lineage>
</organism>
<comment type="caution">
    <text evidence="1">The sequence shown here is derived from an EMBL/GenBank/DDBJ whole genome shotgun (WGS) entry which is preliminary data.</text>
</comment>
<reference evidence="1" key="1">
    <citation type="journal article" date="2019" name="bioRxiv">
        <title>The Genome of the Zebra Mussel, Dreissena polymorpha: A Resource for Invasive Species Research.</title>
        <authorList>
            <person name="McCartney M.A."/>
            <person name="Auch B."/>
            <person name="Kono T."/>
            <person name="Mallez S."/>
            <person name="Zhang Y."/>
            <person name="Obille A."/>
            <person name="Becker A."/>
            <person name="Abrahante J.E."/>
            <person name="Garbe J."/>
            <person name="Badalamenti J.P."/>
            <person name="Herman A."/>
            <person name="Mangelson H."/>
            <person name="Liachko I."/>
            <person name="Sullivan S."/>
            <person name="Sone E.D."/>
            <person name="Koren S."/>
            <person name="Silverstein K.A.T."/>
            <person name="Beckman K.B."/>
            <person name="Gohl D.M."/>
        </authorList>
    </citation>
    <scope>NUCLEOTIDE SEQUENCE</scope>
    <source>
        <strain evidence="1">Duluth1</strain>
        <tissue evidence="1">Whole animal</tissue>
    </source>
</reference>